<evidence type="ECO:0000313" key="2">
    <source>
        <dbReference type="Proteomes" id="UP000248987"/>
    </source>
</evidence>
<keyword evidence="2" id="KW-1185">Reference proteome</keyword>
<proteinExistence type="predicted"/>
<name>A0A327RX24_9FLAO</name>
<dbReference type="AlphaFoldDB" id="A0A327RX24"/>
<reference evidence="1 2" key="1">
    <citation type="submission" date="2018-06" db="EMBL/GenBank/DDBJ databases">
        <title>Genomic Encyclopedia of Archaeal and Bacterial Type Strains, Phase II (KMG-II): from individual species to whole genera.</title>
        <authorList>
            <person name="Goeker M."/>
        </authorList>
    </citation>
    <scope>NUCLEOTIDE SEQUENCE [LARGE SCALE GENOMIC DNA]</scope>
    <source>
        <strain evidence="1 2">DSM 12408</strain>
    </source>
</reference>
<dbReference type="EMBL" id="QLLQ01000016">
    <property type="protein sequence ID" value="RAJ20023.1"/>
    <property type="molecule type" value="Genomic_DNA"/>
</dbReference>
<evidence type="ECO:0000313" key="1">
    <source>
        <dbReference type="EMBL" id="RAJ20023.1"/>
    </source>
</evidence>
<dbReference type="RefSeq" id="WP_146608968.1">
    <property type="nucleotide sequence ID" value="NZ_LZRN01000023.1"/>
</dbReference>
<dbReference type="OrthoDB" id="818757at2"/>
<dbReference type="Proteomes" id="UP000248987">
    <property type="component" value="Unassembled WGS sequence"/>
</dbReference>
<sequence length="273" mass="31007">MRTIILYIVMLLLTSVSFGQEQKVKNTLSITIGASSLSRQDLIFSPLIHTDMTVLNVGMAYIRQANLFQKISLRYGNFNPSVSDPYDFTIHGETHTAHAHSFNFIDVDYLIGKNVKESGNSTFTAGGLFVMDVQALDYVYGRTSSFGYYSTLGLGVFGRYQHNIGKKGQFTANVQLPLVMWLARSPYLVNDDQFIENTTSHSQFKTLMSFIEDGQLVTWNRLQTFDFEAGYNYNLNEKWSLGVAYMLEFIHSSQPRNLVSNRQSINLNANFNF</sequence>
<organism evidence="1 2">
    <name type="scientific">Gelidibacter algens</name>
    <dbReference type="NCBI Taxonomy" id="49280"/>
    <lineage>
        <taxon>Bacteria</taxon>
        <taxon>Pseudomonadati</taxon>
        <taxon>Bacteroidota</taxon>
        <taxon>Flavobacteriia</taxon>
        <taxon>Flavobacteriales</taxon>
        <taxon>Flavobacteriaceae</taxon>
        <taxon>Gelidibacter</taxon>
    </lineage>
</organism>
<gene>
    <name evidence="1" type="ORF">LX77_03237</name>
</gene>
<evidence type="ECO:0008006" key="3">
    <source>
        <dbReference type="Google" id="ProtNLM"/>
    </source>
</evidence>
<comment type="caution">
    <text evidence="1">The sequence shown here is derived from an EMBL/GenBank/DDBJ whole genome shotgun (WGS) entry which is preliminary data.</text>
</comment>
<protein>
    <recommendedName>
        <fullName evidence="3">DUF481 domain-containing protein</fullName>
    </recommendedName>
</protein>
<accession>A0A327RX24</accession>